<comment type="caution">
    <text evidence="7">The sequence shown here is derived from an EMBL/GenBank/DDBJ whole genome shotgun (WGS) entry which is preliminary data.</text>
</comment>
<feature type="compositionally biased region" description="Basic and acidic residues" evidence="5">
    <location>
        <begin position="1261"/>
        <end position="1270"/>
    </location>
</feature>
<feature type="compositionally biased region" description="Low complexity" evidence="5">
    <location>
        <begin position="1410"/>
        <end position="1460"/>
    </location>
</feature>
<dbReference type="GO" id="GO:0043539">
    <property type="term" value="F:protein serine/threonine kinase activator activity"/>
    <property type="evidence" value="ECO:0007669"/>
    <property type="project" value="TreeGrafter"/>
</dbReference>
<dbReference type="InterPro" id="IPR051590">
    <property type="entry name" value="Replication_Regulatory_Kinase"/>
</dbReference>
<feature type="compositionally biased region" description="Polar residues" evidence="5">
    <location>
        <begin position="1385"/>
        <end position="1395"/>
    </location>
</feature>
<feature type="region of interest" description="Disordered" evidence="5">
    <location>
        <begin position="467"/>
        <end position="521"/>
    </location>
</feature>
<feature type="compositionally biased region" description="Low complexity" evidence="5">
    <location>
        <begin position="1041"/>
        <end position="1082"/>
    </location>
</feature>
<feature type="compositionally biased region" description="Low complexity" evidence="5">
    <location>
        <begin position="1543"/>
        <end position="1554"/>
    </location>
</feature>
<feature type="region of interest" description="Disordered" evidence="5">
    <location>
        <begin position="1"/>
        <end position="26"/>
    </location>
</feature>
<evidence type="ECO:0000313" key="8">
    <source>
        <dbReference type="Proteomes" id="UP000639338"/>
    </source>
</evidence>
<dbReference type="GO" id="GO:0031431">
    <property type="term" value="C:Dbf4-dependent protein kinase complex"/>
    <property type="evidence" value="ECO:0007669"/>
    <property type="project" value="TreeGrafter"/>
</dbReference>
<feature type="compositionally biased region" description="Basic and acidic residues" evidence="5">
    <location>
        <begin position="436"/>
        <end position="445"/>
    </location>
</feature>
<feature type="region of interest" description="Disordered" evidence="5">
    <location>
        <begin position="418"/>
        <end position="445"/>
    </location>
</feature>
<feature type="region of interest" description="Disordered" evidence="5">
    <location>
        <begin position="84"/>
        <end position="147"/>
    </location>
</feature>
<dbReference type="GO" id="GO:0003676">
    <property type="term" value="F:nucleic acid binding"/>
    <property type="evidence" value="ECO:0007669"/>
    <property type="project" value="InterPro"/>
</dbReference>
<evidence type="ECO:0000256" key="5">
    <source>
        <dbReference type="SAM" id="MobiDB-lite"/>
    </source>
</evidence>
<keyword evidence="3" id="KW-0862">Zinc</keyword>
<feature type="region of interest" description="Disordered" evidence="5">
    <location>
        <begin position="1171"/>
        <end position="1270"/>
    </location>
</feature>
<protein>
    <recommendedName>
        <fullName evidence="6">DBF4-type domain-containing protein</fullName>
    </recommendedName>
</protein>
<accession>A0A834XTH8</accession>
<evidence type="ECO:0000259" key="6">
    <source>
        <dbReference type="PROSITE" id="PS51265"/>
    </source>
</evidence>
<feature type="compositionally biased region" description="Acidic residues" evidence="5">
    <location>
        <begin position="1247"/>
        <end position="1256"/>
    </location>
</feature>
<feature type="compositionally biased region" description="Basic and acidic residues" evidence="5">
    <location>
        <begin position="729"/>
        <end position="747"/>
    </location>
</feature>
<feature type="compositionally biased region" description="Basic and acidic residues" evidence="5">
    <location>
        <begin position="84"/>
        <end position="94"/>
    </location>
</feature>
<dbReference type="Proteomes" id="UP000639338">
    <property type="component" value="Unassembled WGS sequence"/>
</dbReference>
<feature type="compositionally biased region" description="Basic residues" evidence="5">
    <location>
        <begin position="1190"/>
        <end position="1199"/>
    </location>
</feature>
<sequence>MVSPSKIQQLKDKKALSKDSTRERNSHIRLTKGDKPLLKKSFYLDVKNHGLSNKLENKIKNFGGIVEVFLVKSVTLVVSDRVDNKTEQQTDKRKWAYTSGGSGGPPSLRSIEPQTPTRTPTTPSLDGECPLSNSTNTRGQTGQRTKSRADAMLERALIQPQKCSVDPLDNALNWGIPIWTTDKLQNWLDKIYISLKESGNINKCVVNNNNKSGTDKDLKVKDFKKPYIKFESFKRETRPVFLELPVWPTINFDGDFGSCPFDRKKKQEDKQIKINKSDIKGEMTRRPRATATRTRRSEQLVSGYCEICRVDYKDLTKHVQSDKHLAFVKNSDNFLSLDTLIESGASVEAFLKPYKPDDGQNIFTNGNDVIDKVEATTTPPPVVVDDELSNFNVDELKMVQCNGARRRLNLKLSSSHNLRTRAKHESGHLLRSKGSPWHESDNKSDKFFENLDGYTIKKRSKGTIWIEEDDNKSDDDNEDQEHEEQEKEEVKDDHNHIDEQQQQNNKKESSKNEDKIDEKIPLTELNDDVRLKTKELRCNNQKKSSPSLTKWEERNNNNNKDKEKIKNQSENELKINDKCNTRLVASSDIDNKLLPKEKKSLIITQKSITNNNSLPLKIDTINNKLDNSKLDNELINNTDDKNIKLNSNNSNTKLSEVLKKDDVDSNDNSKINKNKFNRRSIRSSRSRQRLSIEERLLNENRSYYKVEVLGSKLRSNAQCTNSQTIKLPTENKHVDKDINKQQDDKVQKLNNDNNDASSEKPVVVRFKRVRKSELSLLSDEAESFMFGDARRDESSGDDADNDDDQSSVLPKETSSDLTDDKSSSSIVISSPIKQEPIDDDSHDDSSSRAKKRRRTQAEVFIRENTDYYKFETTGSRLRFQGQIADKKLRENFNNDKNNDVNISTKEKVDNISDNNKLLNNIDDDNNIEILYPSKPSAKIEKMNFSFEIIPKSEPWYQTYQRQDDGSEYWHYFSDCDDRKPFMLPYEIENFHEHLRAICQKNNETKKKNKLNGFVRLPRKSPRCHASTLAIMSTLIRKREQQQQQQQEQQTSTATTTTTGSTTTTTTSNQQQPSTNNNLNSNNDIDVDMKFLTNSLKLDKSSTDLELCQIVKNIDEMLNAEIPPNDSFEPETITALNNDYEINNIKSSGPPDNLLDLLENCHQHINGFENSSCASSECGETITESSSSSPLKRRKRRKNRTGWPGNKIRKKLHIIKQEKELSQPDVDSERENLPTKNQNNTTNNINAADDDDDDEDYNQFYNDDHNNDNNIDNKIHNGKIICDKITVNDNIDKKLCKLTNDVTINDCQTSNNLIDNNHDNLFRKDITTGKKLTNNKSTTSTTSSSATSATSSSETSSASSESSSQKNNKDNDVKPSSSSSPSSSSLEDNTTHSESNLFRKKSTIISRKNYTTNIKTKQRETTTTTAKTNGHDTLSSSDSTSDNKNNSSELNYNNKKQIINKNRNKKQRNKNKIDYDNENYDKKDTIDNDIDCNERVNTPTREIRQRRSSIEFQPVVRVMKIDEQVDIDHNILSVTVASNRRLRSSSSPRSQGPPSKRCKRERGPFGRWSKYN</sequence>
<dbReference type="SMART" id="SM00586">
    <property type="entry name" value="ZnF_DBF"/>
    <property type="match status" value="1"/>
</dbReference>
<evidence type="ECO:0000256" key="3">
    <source>
        <dbReference type="ARBA" id="ARBA00022833"/>
    </source>
</evidence>
<dbReference type="FunFam" id="6.10.250.3410:FF:000001">
    <property type="entry name" value="Protein DBF4 homolog A"/>
    <property type="match status" value="1"/>
</dbReference>
<dbReference type="GO" id="GO:0008270">
    <property type="term" value="F:zinc ion binding"/>
    <property type="evidence" value="ECO:0007669"/>
    <property type="project" value="UniProtKB-KW"/>
</dbReference>
<feature type="compositionally biased region" description="Polar residues" evidence="5">
    <location>
        <begin position="131"/>
        <end position="144"/>
    </location>
</feature>
<keyword evidence="2 4" id="KW-0863">Zinc-finger</keyword>
<gene>
    <name evidence="7" type="ORF">HCN44_001508</name>
</gene>
<dbReference type="Gene3D" id="6.10.250.3410">
    <property type="entry name" value="DBF zinc finger"/>
    <property type="match status" value="1"/>
</dbReference>
<feature type="compositionally biased region" description="Acidic residues" evidence="5">
    <location>
        <begin position="467"/>
        <end position="483"/>
    </location>
</feature>
<organism evidence="7 8">
    <name type="scientific">Aphidius gifuensis</name>
    <name type="common">Parasitoid wasp</name>
    <dbReference type="NCBI Taxonomy" id="684658"/>
    <lineage>
        <taxon>Eukaryota</taxon>
        <taxon>Metazoa</taxon>
        <taxon>Ecdysozoa</taxon>
        <taxon>Arthropoda</taxon>
        <taxon>Hexapoda</taxon>
        <taxon>Insecta</taxon>
        <taxon>Pterygota</taxon>
        <taxon>Neoptera</taxon>
        <taxon>Endopterygota</taxon>
        <taxon>Hymenoptera</taxon>
        <taxon>Apocrita</taxon>
        <taxon>Ichneumonoidea</taxon>
        <taxon>Braconidae</taxon>
        <taxon>Aphidiinae</taxon>
        <taxon>Aphidius</taxon>
    </lineage>
</organism>
<dbReference type="PANTHER" id="PTHR15375">
    <property type="entry name" value="ACTIVATOR OF S-PHASE KINASE-RELATED"/>
    <property type="match status" value="1"/>
</dbReference>
<dbReference type="InterPro" id="IPR038545">
    <property type="entry name" value="Znf_DBF_sf"/>
</dbReference>
<feature type="compositionally biased region" description="Low complexity" evidence="5">
    <location>
        <begin position="1374"/>
        <end position="1384"/>
    </location>
</feature>
<dbReference type="GO" id="GO:0010571">
    <property type="term" value="P:positive regulation of nuclear cell cycle DNA replication"/>
    <property type="evidence" value="ECO:0007669"/>
    <property type="project" value="TreeGrafter"/>
</dbReference>
<keyword evidence="1" id="KW-0479">Metal-binding</keyword>
<dbReference type="Pfam" id="PF07535">
    <property type="entry name" value="zf-DBF"/>
    <property type="match status" value="1"/>
</dbReference>
<dbReference type="PROSITE" id="PS51265">
    <property type="entry name" value="ZF_DBF4"/>
    <property type="match status" value="1"/>
</dbReference>
<feature type="compositionally biased region" description="Basic and acidic residues" evidence="5">
    <location>
        <begin position="550"/>
        <end position="573"/>
    </location>
</feature>
<evidence type="ECO:0000313" key="7">
    <source>
        <dbReference type="EMBL" id="KAF7992183.1"/>
    </source>
</evidence>
<feature type="region of interest" description="Disordered" evidence="5">
    <location>
        <begin position="787"/>
        <end position="855"/>
    </location>
</feature>
<feature type="compositionally biased region" description="Low complexity" evidence="5">
    <location>
        <begin position="1336"/>
        <end position="1363"/>
    </location>
</feature>
<dbReference type="OrthoDB" id="21380at2759"/>
<feature type="compositionally biased region" description="Low complexity" evidence="5">
    <location>
        <begin position="823"/>
        <end position="832"/>
    </location>
</feature>
<dbReference type="PANTHER" id="PTHR15375:SF26">
    <property type="entry name" value="PROTEIN CHIFFON"/>
    <property type="match status" value="1"/>
</dbReference>
<dbReference type="EMBL" id="JACMRX010000003">
    <property type="protein sequence ID" value="KAF7992183.1"/>
    <property type="molecule type" value="Genomic_DNA"/>
</dbReference>
<dbReference type="GO" id="GO:1901987">
    <property type="term" value="P:regulation of cell cycle phase transition"/>
    <property type="evidence" value="ECO:0007669"/>
    <property type="project" value="TreeGrafter"/>
</dbReference>
<feature type="region of interest" description="Disordered" evidence="5">
    <location>
        <begin position="724"/>
        <end position="757"/>
    </location>
</feature>
<feature type="region of interest" description="Disordered" evidence="5">
    <location>
        <begin position="1539"/>
        <end position="1571"/>
    </location>
</feature>
<feature type="compositionally biased region" description="Basic and acidic residues" evidence="5">
    <location>
        <begin position="9"/>
        <end position="26"/>
    </location>
</feature>
<evidence type="ECO:0000256" key="4">
    <source>
        <dbReference type="PROSITE-ProRule" id="PRU00600"/>
    </source>
</evidence>
<feature type="compositionally biased region" description="Low complexity" evidence="5">
    <location>
        <begin position="1236"/>
        <end position="1246"/>
    </location>
</feature>
<evidence type="ECO:0000256" key="2">
    <source>
        <dbReference type="ARBA" id="ARBA00022771"/>
    </source>
</evidence>
<keyword evidence="8" id="KW-1185">Reference proteome</keyword>
<feature type="domain" description="DBF4-type" evidence="6">
    <location>
        <begin position="298"/>
        <end position="347"/>
    </location>
</feature>
<feature type="compositionally biased region" description="Polar residues" evidence="5">
    <location>
        <begin position="538"/>
        <end position="548"/>
    </location>
</feature>
<feature type="compositionally biased region" description="Basic residues" evidence="5">
    <location>
        <begin position="672"/>
        <end position="685"/>
    </location>
</feature>
<feature type="region of interest" description="Disordered" evidence="5">
    <location>
        <begin position="535"/>
        <end position="573"/>
    </location>
</feature>
<name>A0A834XTH8_APHGI</name>
<proteinExistence type="predicted"/>
<feature type="compositionally biased region" description="Basic and acidic residues" evidence="5">
    <location>
        <begin position="484"/>
        <end position="521"/>
    </location>
</feature>
<feature type="region of interest" description="Disordered" evidence="5">
    <location>
        <begin position="660"/>
        <end position="685"/>
    </location>
</feature>
<reference evidence="7 8" key="1">
    <citation type="submission" date="2020-08" db="EMBL/GenBank/DDBJ databases">
        <title>Aphidius gifuensis genome sequencing and assembly.</title>
        <authorList>
            <person name="Du Z."/>
        </authorList>
    </citation>
    <scope>NUCLEOTIDE SEQUENCE [LARGE SCALE GENOMIC DNA]</scope>
    <source>
        <strain evidence="7">YNYX2018</strain>
        <tissue evidence="7">Adults</tissue>
    </source>
</reference>
<feature type="region of interest" description="Disordered" evidence="5">
    <location>
        <begin position="1330"/>
        <end position="1477"/>
    </location>
</feature>
<feature type="compositionally biased region" description="Low complexity" evidence="5">
    <location>
        <begin position="113"/>
        <end position="123"/>
    </location>
</feature>
<feature type="region of interest" description="Disordered" evidence="5">
    <location>
        <begin position="1036"/>
        <end position="1082"/>
    </location>
</feature>
<feature type="compositionally biased region" description="Acidic residues" evidence="5">
    <location>
        <begin position="795"/>
        <end position="805"/>
    </location>
</feature>
<feature type="compositionally biased region" description="Basic and acidic residues" evidence="5">
    <location>
        <begin position="1214"/>
        <end position="1232"/>
    </location>
</feature>
<dbReference type="InterPro" id="IPR006572">
    <property type="entry name" value="Znf_DBF"/>
</dbReference>
<evidence type="ECO:0000256" key="1">
    <source>
        <dbReference type="ARBA" id="ARBA00022723"/>
    </source>
</evidence>